<organism evidence="2 3">
    <name type="scientific">Occultella aeris</name>
    <dbReference type="NCBI Taxonomy" id="2761496"/>
    <lineage>
        <taxon>Bacteria</taxon>
        <taxon>Bacillati</taxon>
        <taxon>Actinomycetota</taxon>
        <taxon>Actinomycetes</taxon>
        <taxon>Micrococcales</taxon>
        <taxon>Ruaniaceae</taxon>
        <taxon>Occultella</taxon>
    </lineage>
</organism>
<dbReference type="Gene3D" id="2.60.120.260">
    <property type="entry name" value="Galactose-binding domain-like"/>
    <property type="match status" value="1"/>
</dbReference>
<dbReference type="SUPFAM" id="SSF52266">
    <property type="entry name" value="SGNH hydrolase"/>
    <property type="match status" value="1"/>
</dbReference>
<sequence>MQAGIRLVFRTDATVIGVAVAALDDLLTDRIDLFVDGSTAGSAVLDADGHVAFRGLPPAMKSVEVWLPQYGELRITGLFLSPGARMVAAPATERRELIAYGSSITQCRSAASPSTTWPAMVAKSLDMELTCLGFGSECHLDPMIARWIRDHPADLVITCLGINVYGSGTFSQRSFLPTALGFLSTIRDGHPDAPLVVISPIVSPDRENLVGPTGMTLARLRSEVEMAAMLLADTDNAIHLISGPEIFGPEQADLLHDGLHPSAAGYAHLAAALLTKLETGGIAAR</sequence>
<protein>
    <recommendedName>
        <fullName evidence="1">SGNH hydrolase-type esterase domain-containing protein</fullName>
    </recommendedName>
</protein>
<dbReference type="Gene3D" id="3.40.50.1110">
    <property type="entry name" value="SGNH hydrolase"/>
    <property type="match status" value="1"/>
</dbReference>
<evidence type="ECO:0000259" key="1">
    <source>
        <dbReference type="Pfam" id="PF14606"/>
    </source>
</evidence>
<dbReference type="InterPro" id="IPR036514">
    <property type="entry name" value="SGNH_hydro_sf"/>
</dbReference>
<comment type="caution">
    <text evidence="2">The sequence shown here is derived from an EMBL/GenBank/DDBJ whole genome shotgun (WGS) entry which is preliminary data.</text>
</comment>
<dbReference type="InterPro" id="IPR013830">
    <property type="entry name" value="SGNH_hydro"/>
</dbReference>
<feature type="domain" description="SGNH hydrolase-type esterase" evidence="1">
    <location>
        <begin position="96"/>
        <end position="275"/>
    </location>
</feature>
<name>A0A7M4DFJ2_9MICO</name>
<dbReference type="Proteomes" id="UP000419743">
    <property type="component" value="Unassembled WGS sequence"/>
</dbReference>
<evidence type="ECO:0000313" key="3">
    <source>
        <dbReference type="Proteomes" id="UP000419743"/>
    </source>
</evidence>
<dbReference type="EMBL" id="CACRYJ010000014">
    <property type="protein sequence ID" value="VZO35685.1"/>
    <property type="molecule type" value="Genomic_DNA"/>
</dbReference>
<evidence type="ECO:0000313" key="2">
    <source>
        <dbReference type="EMBL" id="VZO35685.1"/>
    </source>
</evidence>
<dbReference type="AlphaFoldDB" id="A0A7M4DFJ2"/>
<proteinExistence type="predicted"/>
<gene>
    <name evidence="2" type="ORF">HALOF300_00883</name>
</gene>
<dbReference type="Pfam" id="PF14606">
    <property type="entry name" value="Lipase_GDSL_3"/>
    <property type="match status" value="1"/>
</dbReference>
<keyword evidence="3" id="KW-1185">Reference proteome</keyword>
<accession>A0A7M4DFJ2</accession>
<reference evidence="2 3" key="1">
    <citation type="submission" date="2019-11" db="EMBL/GenBank/DDBJ databases">
        <authorList>
            <person name="Criscuolo A."/>
        </authorList>
    </citation>
    <scope>NUCLEOTIDE SEQUENCE [LARGE SCALE GENOMIC DNA]</scope>
    <source>
        <strain evidence="2">CIP111667</strain>
    </source>
</reference>